<dbReference type="SUPFAM" id="SSF52833">
    <property type="entry name" value="Thioredoxin-like"/>
    <property type="match status" value="1"/>
</dbReference>
<proteinExistence type="inferred from homology"/>
<dbReference type="AlphaFoldDB" id="A0A9E3ZRS3"/>
<dbReference type="Gene3D" id="3.40.30.10">
    <property type="entry name" value="Glutaredoxin"/>
    <property type="match status" value="1"/>
</dbReference>
<gene>
    <name evidence="4" type="ORF">K8V42_00715</name>
</gene>
<name>A0A9E3ZRS3_9ENTE</name>
<keyword evidence="2" id="KW-0676">Redox-active center</keyword>
<dbReference type="InterPro" id="IPR006504">
    <property type="entry name" value="Tscrpt_reg_Spx/MgsR"/>
</dbReference>
<organism evidence="4 5">
    <name type="scientific">Enterococcus aquimarinus</name>
    <dbReference type="NCBI Taxonomy" id="328396"/>
    <lineage>
        <taxon>Bacteria</taxon>
        <taxon>Bacillati</taxon>
        <taxon>Bacillota</taxon>
        <taxon>Bacilli</taxon>
        <taxon>Lactobacillales</taxon>
        <taxon>Enterococcaceae</taxon>
        <taxon>Enterococcus</taxon>
    </lineage>
</organism>
<comment type="caution">
    <text evidence="4">The sequence shown here is derived from an EMBL/GenBank/DDBJ whole genome shotgun (WGS) entry which is preliminary data.</text>
</comment>
<comment type="similarity">
    <text evidence="3">Belongs to the ArsC family.</text>
</comment>
<dbReference type="RefSeq" id="WP_071875386.1">
    <property type="nucleotide sequence ID" value="NZ_JBHSHF010000005.1"/>
</dbReference>
<dbReference type="InterPro" id="IPR036249">
    <property type="entry name" value="Thioredoxin-like_sf"/>
</dbReference>
<dbReference type="PANTHER" id="PTHR30041">
    <property type="entry name" value="ARSENATE REDUCTASE"/>
    <property type="match status" value="1"/>
</dbReference>
<dbReference type="PROSITE" id="PS51353">
    <property type="entry name" value="ARSC"/>
    <property type="match status" value="1"/>
</dbReference>
<evidence type="ECO:0000313" key="5">
    <source>
        <dbReference type="Proteomes" id="UP000813384"/>
    </source>
</evidence>
<evidence type="ECO:0000313" key="4">
    <source>
        <dbReference type="EMBL" id="MCC9272813.1"/>
    </source>
</evidence>
<dbReference type="OrthoDB" id="9794155at2"/>
<protein>
    <submittedName>
        <fullName evidence="4">Arsenate reductase family protein</fullName>
    </submittedName>
</protein>
<dbReference type="NCBIfam" id="TIGR01617">
    <property type="entry name" value="arsC_related"/>
    <property type="match status" value="1"/>
</dbReference>
<dbReference type="EMBL" id="JAJJVO010000013">
    <property type="protein sequence ID" value="MCC9272813.1"/>
    <property type="molecule type" value="Genomic_DNA"/>
</dbReference>
<sequence>MITLYWYPKCSTCKDAKKWLEEAGFEVETIDLVKEPPSVTLLTQWMTQSELPIRRFFNTSGMKYRELGLKDLVNDYTIEEASQQLNSDGMLLKRPILVKDHQFLANGFKADAYERILLK</sequence>
<reference evidence="4" key="2">
    <citation type="submission" date="2021-11" db="EMBL/GenBank/DDBJ databases">
        <authorList>
            <person name="Gilroy R."/>
        </authorList>
    </citation>
    <scope>NUCLEOTIDE SEQUENCE</scope>
    <source>
        <strain evidence="4">150</strain>
    </source>
</reference>
<dbReference type="Pfam" id="PF03960">
    <property type="entry name" value="ArsC"/>
    <property type="match status" value="1"/>
</dbReference>
<dbReference type="InterPro" id="IPR006660">
    <property type="entry name" value="Arsenate_reductase-like"/>
</dbReference>
<reference evidence="4" key="1">
    <citation type="journal article" date="2021" name="PeerJ">
        <title>Extensive microbial diversity within the chicken gut microbiome revealed by metagenomics and culture.</title>
        <authorList>
            <person name="Gilroy R."/>
            <person name="Ravi A."/>
            <person name="Getino M."/>
            <person name="Pursley I."/>
            <person name="Horton D.L."/>
            <person name="Alikhan N.F."/>
            <person name="Baker D."/>
            <person name="Gharbi K."/>
            <person name="Hall N."/>
            <person name="Watson M."/>
            <person name="Adriaenssens E.M."/>
            <person name="Foster-Nyarko E."/>
            <person name="Jarju S."/>
            <person name="Secka A."/>
            <person name="Antonio M."/>
            <person name="Oren A."/>
            <person name="Chaudhuri R.R."/>
            <person name="La Ragione R."/>
            <person name="Hildebrand F."/>
            <person name="Pallen M.J."/>
        </authorList>
    </citation>
    <scope>NUCLEOTIDE SEQUENCE</scope>
    <source>
        <strain evidence="4">150</strain>
    </source>
</reference>
<dbReference type="PANTHER" id="PTHR30041:SF8">
    <property type="entry name" value="PROTEIN YFFB"/>
    <property type="match status" value="1"/>
</dbReference>
<accession>A0A9E3ZRS3</accession>
<evidence type="ECO:0000256" key="2">
    <source>
        <dbReference type="ARBA" id="ARBA00023284"/>
    </source>
</evidence>
<evidence type="ECO:0000256" key="1">
    <source>
        <dbReference type="ARBA" id="ARBA00023157"/>
    </source>
</evidence>
<keyword evidence="1" id="KW-1015">Disulfide bond</keyword>
<dbReference type="CDD" id="cd03036">
    <property type="entry name" value="ArsC_like"/>
    <property type="match status" value="1"/>
</dbReference>
<evidence type="ECO:0000256" key="3">
    <source>
        <dbReference type="PROSITE-ProRule" id="PRU01282"/>
    </source>
</evidence>
<dbReference type="Proteomes" id="UP000813384">
    <property type="component" value="Unassembled WGS sequence"/>
</dbReference>